<evidence type="ECO:0000313" key="1">
    <source>
        <dbReference type="EMBL" id="EDV09905.1"/>
    </source>
</evidence>
<organism evidence="1 2">
    <name type="scientific">Saccharomyces cerevisiae (strain RM11-1a)</name>
    <name type="common">Baker's yeast</name>
    <dbReference type="NCBI Taxonomy" id="285006"/>
    <lineage>
        <taxon>Eukaryota</taxon>
        <taxon>Fungi</taxon>
        <taxon>Dikarya</taxon>
        <taxon>Ascomycota</taxon>
        <taxon>Saccharomycotina</taxon>
        <taxon>Saccharomycetes</taxon>
        <taxon>Saccharomycetales</taxon>
        <taxon>Saccharomycetaceae</taxon>
        <taxon>Saccharomyces</taxon>
    </lineage>
</organism>
<dbReference type="Proteomes" id="UP000008335">
    <property type="component" value="Unassembled WGS sequence"/>
</dbReference>
<dbReference type="AlphaFoldDB" id="B3LUS4"/>
<sequence length="26" mass="3320">MRLNYSRCYYSSQRRRQSLPKRFPLI</sequence>
<name>B3LUS4_YEAS1</name>
<accession>B3LUS4</accession>
<evidence type="ECO:0000313" key="2">
    <source>
        <dbReference type="Proteomes" id="UP000008335"/>
    </source>
</evidence>
<reference evidence="1" key="2">
    <citation type="submission" date="2005-07" db="EMBL/GenBank/DDBJ databases">
        <title>Annotation of the Saccharomyces cerevisiae RM11-1a Genome.</title>
        <authorList>
            <consortium name="The Broad Institute Genome Sequencing Platform"/>
            <person name="Birren B."/>
            <person name="Lander E."/>
            <person name="Galagan J."/>
            <person name="Nusbaum C."/>
            <person name="Devon K."/>
            <person name="Cuomo C."/>
            <person name="Jaffe D."/>
            <person name="Butler J."/>
            <person name="Alvarez P."/>
            <person name="Gnerre S."/>
            <person name="Grabherr M."/>
            <person name="Kleber M."/>
            <person name="Mauceli E."/>
            <person name="Brockman W."/>
            <person name="MacCallum I.A."/>
            <person name="Rounsley S."/>
            <person name="Young S."/>
            <person name="LaButti K."/>
            <person name="Pushparaj V."/>
            <person name="DeCaprio D."/>
            <person name="Crawford M."/>
            <person name="Koehrsen M."/>
            <person name="Engels R."/>
            <person name="Montgomery P."/>
            <person name="Pearson M."/>
            <person name="Howarth C."/>
            <person name="Larson L."/>
            <person name="Luoma S."/>
            <person name="White J."/>
            <person name="O'Leary S."/>
            <person name="Kodira C."/>
            <person name="Zeng Q."/>
            <person name="Yandava C."/>
            <person name="Alvarado L."/>
            <person name="Pratt S."/>
            <person name="Kruglyak L."/>
        </authorList>
    </citation>
    <scope>NUCLEOTIDE SEQUENCE</scope>
    <source>
        <strain evidence="1">RM11-1a</strain>
    </source>
</reference>
<keyword evidence="2" id="KW-1185">Reference proteome</keyword>
<dbReference type="EMBL" id="CH408058">
    <property type="protein sequence ID" value="EDV09905.1"/>
    <property type="molecule type" value="Genomic_DNA"/>
</dbReference>
<gene>
    <name evidence="1" type="ORF">SCRG_05617</name>
</gene>
<feature type="non-terminal residue" evidence="1">
    <location>
        <position position="26"/>
    </location>
</feature>
<reference evidence="1" key="1">
    <citation type="submission" date="2005-03" db="EMBL/GenBank/DDBJ databases">
        <authorList>
            <person name="Giovannoni S.J."/>
            <person name="Cho J.-C."/>
            <person name="Ferriera S."/>
            <person name="Johnson J."/>
            <person name="Kravitz S."/>
            <person name="Halpern A."/>
            <person name="Remington K."/>
            <person name="Beeson K."/>
            <person name="Tran B."/>
            <person name="Rogers Y.-H."/>
            <person name="Friedman R."/>
            <person name="Venter J.C."/>
        </authorList>
    </citation>
    <scope>NUCLEOTIDE SEQUENCE</scope>
    <source>
        <strain evidence="1">RM11-1a</strain>
    </source>
</reference>
<proteinExistence type="predicted"/>
<protein>
    <submittedName>
        <fullName evidence="1">Uncharacterized protein</fullName>
    </submittedName>
</protein>
<dbReference type="HOGENOM" id="CLU_220981_0_0_1"/>